<organism evidence="1 2">
    <name type="scientific">Onchocerca flexuosa</name>
    <dbReference type="NCBI Taxonomy" id="387005"/>
    <lineage>
        <taxon>Eukaryota</taxon>
        <taxon>Metazoa</taxon>
        <taxon>Ecdysozoa</taxon>
        <taxon>Nematoda</taxon>
        <taxon>Chromadorea</taxon>
        <taxon>Rhabditida</taxon>
        <taxon>Spirurina</taxon>
        <taxon>Spiruromorpha</taxon>
        <taxon>Filarioidea</taxon>
        <taxon>Onchocercidae</taxon>
        <taxon>Onchocerca</taxon>
    </lineage>
</organism>
<reference evidence="1 2" key="1">
    <citation type="submission" date="2015-12" db="EMBL/GenBank/DDBJ databases">
        <title>Draft genome of the nematode, Onchocerca flexuosa.</title>
        <authorList>
            <person name="Mitreva M."/>
        </authorList>
    </citation>
    <scope>NUCLEOTIDE SEQUENCE [LARGE SCALE GENOMIC DNA]</scope>
    <source>
        <strain evidence="1">Red Deer</strain>
    </source>
</reference>
<accession>A0A238BZZ1</accession>
<keyword evidence="2" id="KW-1185">Reference proteome</keyword>
<protein>
    <submittedName>
        <fullName evidence="1">Uncharacterized protein</fullName>
    </submittedName>
</protein>
<sequence>MVFAENWWCTLAANGHDSQIKDNKSVQYDYEFGHASVILEEAYSAGRVRGYTFNCQPPRNSCATDMRANSLDLAEESWQTACTSPHSSLFPPRSCVEWIISCHACVS</sequence>
<dbReference type="Proteomes" id="UP000242913">
    <property type="component" value="Unassembled WGS sequence"/>
</dbReference>
<evidence type="ECO:0000313" key="1">
    <source>
        <dbReference type="EMBL" id="OZC10821.1"/>
    </source>
</evidence>
<proteinExistence type="predicted"/>
<name>A0A238BZZ1_9BILA</name>
<gene>
    <name evidence="1" type="ORF">X798_02244</name>
</gene>
<dbReference type="AlphaFoldDB" id="A0A238BZZ1"/>
<dbReference type="EMBL" id="KZ269984">
    <property type="protein sequence ID" value="OZC10821.1"/>
    <property type="molecule type" value="Genomic_DNA"/>
</dbReference>
<evidence type="ECO:0000313" key="2">
    <source>
        <dbReference type="Proteomes" id="UP000242913"/>
    </source>
</evidence>